<dbReference type="Proteomes" id="UP000188879">
    <property type="component" value="Unassembled WGS sequence"/>
</dbReference>
<keyword evidence="3" id="KW-1185">Reference proteome</keyword>
<name>A0A1V2GYU2_9PROT</name>
<reference evidence="2 3" key="1">
    <citation type="submission" date="2016-10" db="EMBL/GenBank/DDBJ databases">
        <title>Draft Genome sequence of Roseomonas sp. strain M3.</title>
        <authorList>
            <person name="Subhash Y."/>
            <person name="Lee S."/>
        </authorList>
    </citation>
    <scope>NUCLEOTIDE SEQUENCE [LARGE SCALE GENOMIC DNA]</scope>
    <source>
        <strain evidence="2 3">M3</strain>
    </source>
</reference>
<proteinExistence type="predicted"/>
<evidence type="ECO:0000313" key="3">
    <source>
        <dbReference type="Proteomes" id="UP000188879"/>
    </source>
</evidence>
<protein>
    <submittedName>
        <fullName evidence="2">Uncharacterized protein</fullName>
    </submittedName>
</protein>
<dbReference type="AlphaFoldDB" id="A0A1V2GYU2"/>
<comment type="caution">
    <text evidence="2">The sequence shown here is derived from an EMBL/GenBank/DDBJ whole genome shotgun (WGS) entry which is preliminary data.</text>
</comment>
<dbReference type="RefSeq" id="WP_076959528.1">
    <property type="nucleotide sequence ID" value="NZ_MLCO01000255.1"/>
</dbReference>
<gene>
    <name evidence="2" type="ORF">BKE38_22460</name>
</gene>
<sequence>MEQHRTAAEKAEIIIRQLEAEAVELPDQQLSDAALDDVAGGYVHHRSPNSAPSPWWWPFF</sequence>
<organism evidence="2 3">
    <name type="scientific">Teichococcus deserti</name>
    <dbReference type="NCBI Taxonomy" id="1817963"/>
    <lineage>
        <taxon>Bacteria</taxon>
        <taxon>Pseudomonadati</taxon>
        <taxon>Pseudomonadota</taxon>
        <taxon>Alphaproteobacteria</taxon>
        <taxon>Acetobacterales</taxon>
        <taxon>Roseomonadaceae</taxon>
        <taxon>Roseomonas</taxon>
    </lineage>
</organism>
<feature type="region of interest" description="Disordered" evidence="1">
    <location>
        <begin position="41"/>
        <end position="60"/>
    </location>
</feature>
<feature type="compositionally biased region" description="Low complexity" evidence="1">
    <location>
        <begin position="48"/>
        <end position="60"/>
    </location>
</feature>
<dbReference type="EMBL" id="MLCO01000255">
    <property type="protein sequence ID" value="ONG47984.1"/>
    <property type="molecule type" value="Genomic_DNA"/>
</dbReference>
<evidence type="ECO:0000313" key="2">
    <source>
        <dbReference type="EMBL" id="ONG47984.1"/>
    </source>
</evidence>
<accession>A0A1V2GYU2</accession>
<evidence type="ECO:0000256" key="1">
    <source>
        <dbReference type="SAM" id="MobiDB-lite"/>
    </source>
</evidence>